<evidence type="ECO:0000256" key="6">
    <source>
        <dbReference type="ARBA" id="ARBA00032162"/>
    </source>
</evidence>
<evidence type="ECO:0000256" key="2">
    <source>
        <dbReference type="ARBA" id="ARBA00001946"/>
    </source>
</evidence>
<dbReference type="InterPro" id="IPR015797">
    <property type="entry name" value="NUDIX_hydrolase-like_dom_sf"/>
</dbReference>
<dbReference type="AlphaFoldDB" id="A0A2T0VTQ2"/>
<comment type="catalytic activity">
    <reaction evidence="1">
        <text>GDP-alpha-D-mannose + H2O = alpha-D-mannose 1-phosphate + GMP + 2 H(+)</text>
        <dbReference type="Rhea" id="RHEA:27978"/>
        <dbReference type="ChEBI" id="CHEBI:15377"/>
        <dbReference type="ChEBI" id="CHEBI:15378"/>
        <dbReference type="ChEBI" id="CHEBI:57527"/>
        <dbReference type="ChEBI" id="CHEBI:58115"/>
        <dbReference type="ChEBI" id="CHEBI:58409"/>
    </reaction>
</comment>
<gene>
    <name evidence="9" type="ORF">CLV80_11750</name>
</gene>
<dbReference type="InterPro" id="IPR000086">
    <property type="entry name" value="NUDIX_hydrolase_dom"/>
</dbReference>
<dbReference type="EMBL" id="PVTP01000017">
    <property type="protein sequence ID" value="PRY74532.1"/>
    <property type="molecule type" value="Genomic_DNA"/>
</dbReference>
<reference evidence="9 10" key="1">
    <citation type="submission" date="2018-03" db="EMBL/GenBank/DDBJ databases">
        <title>Genomic Encyclopedia of Archaeal and Bacterial Type Strains, Phase II (KMG-II): from individual species to whole genera.</title>
        <authorList>
            <person name="Goeker M."/>
        </authorList>
    </citation>
    <scope>NUCLEOTIDE SEQUENCE [LARGE SCALE GENOMIC DNA]</scope>
    <source>
        <strain evidence="9 10">DSM 101533</strain>
    </source>
</reference>
<organism evidence="9 10">
    <name type="scientific">Yoonia maritima</name>
    <dbReference type="NCBI Taxonomy" id="1435347"/>
    <lineage>
        <taxon>Bacteria</taxon>
        <taxon>Pseudomonadati</taxon>
        <taxon>Pseudomonadota</taxon>
        <taxon>Alphaproteobacteria</taxon>
        <taxon>Rhodobacterales</taxon>
        <taxon>Paracoccaceae</taxon>
        <taxon>Yoonia</taxon>
    </lineage>
</organism>
<dbReference type="PROSITE" id="PS00893">
    <property type="entry name" value="NUDIX_BOX"/>
    <property type="match status" value="1"/>
</dbReference>
<evidence type="ECO:0000256" key="3">
    <source>
        <dbReference type="ARBA" id="ARBA00007275"/>
    </source>
</evidence>
<feature type="domain" description="Nudix hydrolase" evidence="8">
    <location>
        <begin position="32"/>
        <end position="161"/>
    </location>
</feature>
<evidence type="ECO:0000256" key="1">
    <source>
        <dbReference type="ARBA" id="ARBA00000847"/>
    </source>
</evidence>
<evidence type="ECO:0000313" key="9">
    <source>
        <dbReference type="EMBL" id="PRY74532.1"/>
    </source>
</evidence>
<dbReference type="SUPFAM" id="SSF55811">
    <property type="entry name" value="Nudix"/>
    <property type="match status" value="1"/>
</dbReference>
<dbReference type="GO" id="GO:0016787">
    <property type="term" value="F:hydrolase activity"/>
    <property type="evidence" value="ECO:0007669"/>
    <property type="project" value="UniProtKB-KW"/>
</dbReference>
<keyword evidence="10" id="KW-1185">Reference proteome</keyword>
<keyword evidence="5" id="KW-0378">Hydrolase</keyword>
<dbReference type="CDD" id="cd03424">
    <property type="entry name" value="NUDIX_ADPRase_Nudt5_UGPPase_Nudt14"/>
    <property type="match status" value="1"/>
</dbReference>
<dbReference type="GO" id="GO:0019693">
    <property type="term" value="P:ribose phosphate metabolic process"/>
    <property type="evidence" value="ECO:0007669"/>
    <property type="project" value="TreeGrafter"/>
</dbReference>
<evidence type="ECO:0000259" key="8">
    <source>
        <dbReference type="PROSITE" id="PS51462"/>
    </source>
</evidence>
<name>A0A2T0VTQ2_9RHOB</name>
<comment type="similarity">
    <text evidence="3">Belongs to the Nudix hydrolase family. NudK subfamily.</text>
</comment>
<dbReference type="Proteomes" id="UP000238007">
    <property type="component" value="Unassembled WGS sequence"/>
</dbReference>
<evidence type="ECO:0000256" key="7">
    <source>
        <dbReference type="ARBA" id="ARBA00032272"/>
    </source>
</evidence>
<dbReference type="Pfam" id="PF00293">
    <property type="entry name" value="NUDIX"/>
    <property type="match status" value="1"/>
</dbReference>
<dbReference type="PANTHER" id="PTHR11839:SF18">
    <property type="entry name" value="NUDIX HYDROLASE DOMAIN-CONTAINING PROTEIN"/>
    <property type="match status" value="1"/>
</dbReference>
<dbReference type="PANTHER" id="PTHR11839">
    <property type="entry name" value="UDP/ADP-SUGAR PYROPHOSPHATASE"/>
    <property type="match status" value="1"/>
</dbReference>
<dbReference type="GO" id="GO:0006753">
    <property type="term" value="P:nucleoside phosphate metabolic process"/>
    <property type="evidence" value="ECO:0007669"/>
    <property type="project" value="TreeGrafter"/>
</dbReference>
<evidence type="ECO:0000256" key="5">
    <source>
        <dbReference type="ARBA" id="ARBA00022801"/>
    </source>
</evidence>
<dbReference type="OrthoDB" id="177518at2"/>
<evidence type="ECO:0000313" key="10">
    <source>
        <dbReference type="Proteomes" id="UP000238007"/>
    </source>
</evidence>
<dbReference type="RefSeq" id="WP_106359261.1">
    <property type="nucleotide sequence ID" value="NZ_PVTP01000017.1"/>
</dbReference>
<comment type="caution">
    <text evidence="9">The sequence shown here is derived from an EMBL/GenBank/DDBJ whole genome shotgun (WGS) entry which is preliminary data.</text>
</comment>
<dbReference type="PROSITE" id="PS51462">
    <property type="entry name" value="NUDIX"/>
    <property type="match status" value="1"/>
</dbReference>
<sequence>MNDILKYSGKHLSVHQTSRKIQNQDVRLEYIGRPNIVICIALTEQSEIAFVRQHRVATGLQILELPAGKLEADEDPKTAALRELREETGLKGKCACLLRKFYTAPHFSNEFAHLYETEIVGEGSPVPTTEEEITETCLLSPSQIRSAIDSGELTDPKSITSLLIYDRISRKSILNEK</sequence>
<comment type="cofactor">
    <cofactor evidence="2">
        <name>Mg(2+)</name>
        <dbReference type="ChEBI" id="CHEBI:18420"/>
    </cofactor>
</comment>
<dbReference type="InterPro" id="IPR020084">
    <property type="entry name" value="NUDIX_hydrolase_CS"/>
</dbReference>
<protein>
    <recommendedName>
        <fullName evidence="4">GDP-mannose pyrophosphatase</fullName>
    </recommendedName>
    <alternativeName>
        <fullName evidence="6">GDP-mannose hydrolase</fullName>
    </alternativeName>
    <alternativeName>
        <fullName evidence="7">GDPMK</fullName>
    </alternativeName>
</protein>
<evidence type="ECO:0000256" key="4">
    <source>
        <dbReference type="ARBA" id="ARBA00016377"/>
    </source>
</evidence>
<proteinExistence type="inferred from homology"/>
<accession>A0A2T0VTQ2</accession>
<dbReference type="Gene3D" id="3.90.79.10">
    <property type="entry name" value="Nucleoside Triphosphate Pyrophosphohydrolase"/>
    <property type="match status" value="1"/>
</dbReference>